<proteinExistence type="predicted"/>
<keyword evidence="2 6" id="KW-0238">DNA-binding</keyword>
<keyword evidence="7" id="KW-1185">Reference proteome</keyword>
<dbReference type="SUPFAM" id="SSF47413">
    <property type="entry name" value="lambda repressor-like DNA-binding domains"/>
    <property type="match status" value="1"/>
</dbReference>
<accession>A0ABY4SL04</accession>
<dbReference type="RefSeq" id="WP_250202076.1">
    <property type="nucleotide sequence ID" value="NZ_CP097649.1"/>
</dbReference>
<dbReference type="CDD" id="cd01392">
    <property type="entry name" value="HTH_LacI"/>
    <property type="match status" value="1"/>
</dbReference>
<dbReference type="InterPro" id="IPR046335">
    <property type="entry name" value="LacI/GalR-like_sensor"/>
</dbReference>
<gene>
    <name evidence="6" type="ORF">M8231_01120</name>
</gene>
<dbReference type="PANTHER" id="PTHR30146">
    <property type="entry name" value="LACI-RELATED TRANSCRIPTIONAL REPRESSOR"/>
    <property type="match status" value="1"/>
</dbReference>
<sequence>MQRKSTRRKGGGRTIDDVARHAGVSPMTVSRVINGERNVRDATRLRVTEAIRELGYAPNQAARSLASAQTLKIGLLYSNPSAAYLSEFLLGGLDQCSRAGAQLVVEKCEPEAGETVAIERMLTAGVDGVLLPPPLCDSALVVDRLEAAGLPAVAVASGEPMPSVSAIRIDDEAAAEAMTRHLIGLGHRRIAFVRGHPNQTASGLRFKGYAQALKAHGIEVDDRLVAQGYFTYHSGLDAADQLLTLRRRPTALFASNDDMAAAAIAVAHRQGLDVPRDLTIVGFDDTALASTVWPPLTTIRQPVAEMSREAVSVLVDAIRRKADGQPGLAARELMGFALIRRQSDGHPPAEPGAPPARARKAAS</sequence>
<dbReference type="Gene3D" id="1.10.260.40">
    <property type="entry name" value="lambda repressor-like DNA-binding domains"/>
    <property type="match status" value="1"/>
</dbReference>
<reference evidence="6" key="1">
    <citation type="submission" date="2022-05" db="EMBL/GenBank/DDBJ databases">
        <title>Brevundimonas albigilva TT17 genome sequence.</title>
        <authorList>
            <person name="Lee K."/>
            <person name="Son H."/>
        </authorList>
    </citation>
    <scope>NUCLEOTIDE SEQUENCE</scope>
    <source>
        <strain evidence="6">TT17</strain>
    </source>
</reference>
<dbReference type="InterPro" id="IPR010982">
    <property type="entry name" value="Lambda_DNA-bd_dom_sf"/>
</dbReference>
<feature type="domain" description="HTH lacI-type" evidence="5">
    <location>
        <begin position="13"/>
        <end position="67"/>
    </location>
</feature>
<dbReference type="Gene3D" id="3.40.50.2300">
    <property type="match status" value="2"/>
</dbReference>
<evidence type="ECO:0000313" key="7">
    <source>
        <dbReference type="Proteomes" id="UP001055429"/>
    </source>
</evidence>
<dbReference type="InterPro" id="IPR000843">
    <property type="entry name" value="HTH_LacI"/>
</dbReference>
<dbReference type="Pfam" id="PF13377">
    <property type="entry name" value="Peripla_BP_3"/>
    <property type="match status" value="1"/>
</dbReference>
<evidence type="ECO:0000256" key="2">
    <source>
        <dbReference type="ARBA" id="ARBA00023125"/>
    </source>
</evidence>
<dbReference type="GO" id="GO:0003677">
    <property type="term" value="F:DNA binding"/>
    <property type="evidence" value="ECO:0007669"/>
    <property type="project" value="UniProtKB-KW"/>
</dbReference>
<evidence type="ECO:0000256" key="4">
    <source>
        <dbReference type="SAM" id="MobiDB-lite"/>
    </source>
</evidence>
<feature type="region of interest" description="Disordered" evidence="4">
    <location>
        <begin position="342"/>
        <end position="363"/>
    </location>
</feature>
<dbReference type="EMBL" id="CP097649">
    <property type="protein sequence ID" value="URI15626.1"/>
    <property type="molecule type" value="Genomic_DNA"/>
</dbReference>
<dbReference type="PRINTS" id="PR00036">
    <property type="entry name" value="HTHLACI"/>
</dbReference>
<protein>
    <submittedName>
        <fullName evidence="6">LacI family DNA-binding transcriptional regulator</fullName>
    </submittedName>
</protein>
<dbReference type="SUPFAM" id="SSF53822">
    <property type="entry name" value="Periplasmic binding protein-like I"/>
    <property type="match status" value="1"/>
</dbReference>
<dbReference type="PROSITE" id="PS00356">
    <property type="entry name" value="HTH_LACI_1"/>
    <property type="match status" value="1"/>
</dbReference>
<evidence type="ECO:0000256" key="1">
    <source>
        <dbReference type="ARBA" id="ARBA00023015"/>
    </source>
</evidence>
<keyword evidence="3" id="KW-0804">Transcription</keyword>
<name>A0ABY4SL04_9CAUL</name>
<dbReference type="PANTHER" id="PTHR30146:SF153">
    <property type="entry name" value="LACTOSE OPERON REPRESSOR"/>
    <property type="match status" value="1"/>
</dbReference>
<evidence type="ECO:0000259" key="5">
    <source>
        <dbReference type="PROSITE" id="PS50932"/>
    </source>
</evidence>
<dbReference type="SMART" id="SM00354">
    <property type="entry name" value="HTH_LACI"/>
    <property type="match status" value="1"/>
</dbReference>
<keyword evidence="1" id="KW-0805">Transcription regulation</keyword>
<organism evidence="6 7">
    <name type="scientific">Brevundimonas albigilva</name>
    <dbReference type="NCBI Taxonomy" id="1312364"/>
    <lineage>
        <taxon>Bacteria</taxon>
        <taxon>Pseudomonadati</taxon>
        <taxon>Pseudomonadota</taxon>
        <taxon>Alphaproteobacteria</taxon>
        <taxon>Caulobacterales</taxon>
        <taxon>Caulobacteraceae</taxon>
        <taxon>Brevundimonas</taxon>
    </lineage>
</organism>
<dbReference type="Proteomes" id="UP001055429">
    <property type="component" value="Chromosome"/>
</dbReference>
<evidence type="ECO:0000256" key="3">
    <source>
        <dbReference type="ARBA" id="ARBA00023163"/>
    </source>
</evidence>
<dbReference type="InterPro" id="IPR028082">
    <property type="entry name" value="Peripla_BP_I"/>
</dbReference>
<dbReference type="CDD" id="cd01545">
    <property type="entry name" value="PBP1_SalR"/>
    <property type="match status" value="1"/>
</dbReference>
<evidence type="ECO:0000313" key="6">
    <source>
        <dbReference type="EMBL" id="URI15626.1"/>
    </source>
</evidence>
<dbReference type="Pfam" id="PF00356">
    <property type="entry name" value="LacI"/>
    <property type="match status" value="1"/>
</dbReference>
<dbReference type="PROSITE" id="PS50932">
    <property type="entry name" value="HTH_LACI_2"/>
    <property type="match status" value="1"/>
</dbReference>